<gene>
    <name evidence="3" type="ORF">WKW77_26780</name>
</gene>
<comment type="similarity">
    <text evidence="1">Belongs to the UPF0065 (bug) family.</text>
</comment>
<dbReference type="CDD" id="cd07012">
    <property type="entry name" value="PBP2_Bug_TTT"/>
    <property type="match status" value="1"/>
</dbReference>
<evidence type="ECO:0000256" key="1">
    <source>
        <dbReference type="ARBA" id="ARBA00006987"/>
    </source>
</evidence>
<accession>A0ABU8VMA2</accession>
<sequence>MRFRVTWRAVLATACLTISAVPARAQSDDWPRHPIRLIVPAPAGGPYDATIRPIAQRMAQRLKQPIVVDNRPSAGNILGTQAGAAAMPDGYTLTMTGMLNTMAQAEYSGLHFDIVNDFEHIGLIGGGPQWLVVRSDAGIRSLQDLVDQAKRAPEKINYASSGAGSTGHLVMELLQRAAGIRLTHVPYKGAAPAMQDVLAGVVPVFVVPSSSAIPYVKSGQLKLLAVSTAERSAMAPQAPTFAELGYKQLTMTAWVGLSAPKGTPVPIVQKISLALQDALKDPALLQKLDALGLVARTSTPAEYTELVRSDAERWGQLVRSLNIKAN</sequence>
<evidence type="ECO:0000313" key="3">
    <source>
        <dbReference type="EMBL" id="MEJ8814705.1"/>
    </source>
</evidence>
<keyword evidence="2" id="KW-0732">Signal</keyword>
<dbReference type="EMBL" id="JBBKZU010000014">
    <property type="protein sequence ID" value="MEJ8814705.1"/>
    <property type="molecule type" value="Genomic_DNA"/>
</dbReference>
<comment type="caution">
    <text evidence="3">The sequence shown here is derived from an EMBL/GenBank/DDBJ whole genome shotgun (WGS) entry which is preliminary data.</text>
</comment>
<evidence type="ECO:0000313" key="4">
    <source>
        <dbReference type="Proteomes" id="UP001365846"/>
    </source>
</evidence>
<proteinExistence type="inferred from homology"/>
<feature type="signal peptide" evidence="2">
    <location>
        <begin position="1"/>
        <end position="25"/>
    </location>
</feature>
<reference evidence="3 4" key="1">
    <citation type="submission" date="2024-03" db="EMBL/GenBank/DDBJ databases">
        <title>Novel species of the genus Variovorax.</title>
        <authorList>
            <person name="Liu Q."/>
            <person name="Xin Y.-H."/>
        </authorList>
    </citation>
    <scope>NUCLEOTIDE SEQUENCE [LARGE SCALE GENOMIC DNA]</scope>
    <source>
        <strain evidence="3 4">KACC 18899</strain>
    </source>
</reference>
<dbReference type="Proteomes" id="UP001365846">
    <property type="component" value="Unassembled WGS sequence"/>
</dbReference>
<dbReference type="PIRSF" id="PIRSF017082">
    <property type="entry name" value="YflP"/>
    <property type="match status" value="1"/>
</dbReference>
<dbReference type="SUPFAM" id="SSF53850">
    <property type="entry name" value="Periplasmic binding protein-like II"/>
    <property type="match status" value="1"/>
</dbReference>
<name>A0ABU8VMA2_9BURK</name>
<keyword evidence="4" id="KW-1185">Reference proteome</keyword>
<organism evidence="3 4">
    <name type="scientific">Variovorax ureilyticus</name>
    <dbReference type="NCBI Taxonomy" id="1836198"/>
    <lineage>
        <taxon>Bacteria</taxon>
        <taxon>Pseudomonadati</taxon>
        <taxon>Pseudomonadota</taxon>
        <taxon>Betaproteobacteria</taxon>
        <taxon>Burkholderiales</taxon>
        <taxon>Comamonadaceae</taxon>
        <taxon>Variovorax</taxon>
    </lineage>
</organism>
<dbReference type="Gene3D" id="3.40.190.10">
    <property type="entry name" value="Periplasmic binding protein-like II"/>
    <property type="match status" value="1"/>
</dbReference>
<feature type="chain" id="PRO_5045334000" evidence="2">
    <location>
        <begin position="26"/>
        <end position="326"/>
    </location>
</feature>
<dbReference type="PANTHER" id="PTHR42928">
    <property type="entry name" value="TRICARBOXYLATE-BINDING PROTEIN"/>
    <property type="match status" value="1"/>
</dbReference>
<dbReference type="Gene3D" id="3.40.190.150">
    <property type="entry name" value="Bordetella uptake gene, domain 1"/>
    <property type="match status" value="1"/>
</dbReference>
<dbReference type="InterPro" id="IPR005064">
    <property type="entry name" value="BUG"/>
</dbReference>
<dbReference type="PANTHER" id="PTHR42928:SF5">
    <property type="entry name" value="BLR1237 PROTEIN"/>
    <property type="match status" value="1"/>
</dbReference>
<dbReference type="InterPro" id="IPR042100">
    <property type="entry name" value="Bug_dom1"/>
</dbReference>
<protein>
    <submittedName>
        <fullName evidence="3">Tripartite tricarboxylate transporter substrate binding protein</fullName>
    </submittedName>
</protein>
<evidence type="ECO:0000256" key="2">
    <source>
        <dbReference type="SAM" id="SignalP"/>
    </source>
</evidence>
<dbReference type="Pfam" id="PF03401">
    <property type="entry name" value="TctC"/>
    <property type="match status" value="1"/>
</dbReference>
<dbReference type="RefSeq" id="WP_340360011.1">
    <property type="nucleotide sequence ID" value="NZ_JBBKZU010000014.1"/>
</dbReference>